<evidence type="ECO:0000256" key="6">
    <source>
        <dbReference type="HAMAP-Rule" id="MF_01974"/>
    </source>
</evidence>
<feature type="binding site" evidence="6">
    <location>
        <position position="233"/>
    </location>
    <ligand>
        <name>a divalent metal cation</name>
        <dbReference type="ChEBI" id="CHEBI:60240"/>
        <label>2</label>
        <note>catalytic</note>
    </ligand>
</feature>
<keyword evidence="3 6" id="KW-0645">Protease</keyword>
<dbReference type="PANTHER" id="PTHR43330">
    <property type="entry name" value="METHIONINE AMINOPEPTIDASE"/>
    <property type="match status" value="1"/>
</dbReference>
<dbReference type="EMBL" id="UPXZ01000019">
    <property type="protein sequence ID" value="VBB44646.1"/>
    <property type="molecule type" value="Genomic_DNA"/>
</dbReference>
<dbReference type="GO" id="GO:0004239">
    <property type="term" value="F:initiator methionyl aminopeptidase activity"/>
    <property type="evidence" value="ECO:0007669"/>
    <property type="project" value="UniProtKB-UniRule"/>
</dbReference>
<dbReference type="PANTHER" id="PTHR43330:SF27">
    <property type="entry name" value="METHIONINE AMINOPEPTIDASE"/>
    <property type="match status" value="1"/>
</dbReference>
<feature type="binding site" evidence="6">
    <location>
        <position position="233"/>
    </location>
    <ligand>
        <name>a divalent metal cation</name>
        <dbReference type="ChEBI" id="CHEBI:60240"/>
        <label>1</label>
    </ligand>
</feature>
<dbReference type="InterPro" id="IPR036005">
    <property type="entry name" value="Creatinase/aminopeptidase-like"/>
</dbReference>
<dbReference type="PROSITE" id="PS00680">
    <property type="entry name" value="MAP_1"/>
    <property type="match status" value="1"/>
</dbReference>
<keyword evidence="5 6" id="KW-0378">Hydrolase</keyword>
<accession>A0A653A973</accession>
<dbReference type="GO" id="GO:0070006">
    <property type="term" value="F:metalloaminopeptidase activity"/>
    <property type="evidence" value="ECO:0007669"/>
    <property type="project" value="UniProtKB-UniRule"/>
</dbReference>
<feature type="binding site" evidence="6">
    <location>
        <position position="202"/>
    </location>
    <ligand>
        <name>a divalent metal cation</name>
        <dbReference type="ChEBI" id="CHEBI:60240"/>
        <label>2</label>
        <note>catalytic</note>
    </ligand>
</feature>
<feature type="binding site" evidence="6">
    <location>
        <position position="169"/>
    </location>
    <ligand>
        <name>a divalent metal cation</name>
        <dbReference type="ChEBI" id="CHEBI:60240"/>
        <label>2</label>
        <note>catalytic</note>
    </ligand>
</feature>
<organism evidence="9">
    <name type="scientific">uncultured Paludibacter sp</name>
    <dbReference type="NCBI Taxonomy" id="497635"/>
    <lineage>
        <taxon>Bacteria</taxon>
        <taxon>Pseudomonadati</taxon>
        <taxon>Bacteroidota</taxon>
        <taxon>Bacteroidia</taxon>
        <taxon>Bacteroidales</taxon>
        <taxon>Paludibacteraceae</taxon>
        <taxon>Paludibacter</taxon>
        <taxon>environmental samples</taxon>
    </lineage>
</organism>
<dbReference type="NCBIfam" id="TIGR00500">
    <property type="entry name" value="met_pdase_I"/>
    <property type="match status" value="1"/>
</dbReference>
<dbReference type="SUPFAM" id="SSF55920">
    <property type="entry name" value="Creatinase/aminopeptidase"/>
    <property type="match status" value="1"/>
</dbReference>
<feature type="binding site" evidence="6">
    <location>
        <position position="106"/>
    </location>
    <ligand>
        <name>a divalent metal cation</name>
        <dbReference type="ChEBI" id="CHEBI:60240"/>
        <label>1</label>
    </ligand>
</feature>
<dbReference type="InterPro" id="IPR000994">
    <property type="entry name" value="Pept_M24"/>
</dbReference>
<dbReference type="PRINTS" id="PR00599">
    <property type="entry name" value="MAPEPTIDASE"/>
</dbReference>
<dbReference type="GO" id="GO:0046872">
    <property type="term" value="F:metal ion binding"/>
    <property type="evidence" value="ECO:0007669"/>
    <property type="project" value="UniProtKB-UniRule"/>
</dbReference>
<protein>
    <recommendedName>
        <fullName evidence="6 7">Methionine aminopeptidase</fullName>
        <shortName evidence="6">MAP</shortName>
        <shortName evidence="6">MetAP</shortName>
        <ecNumber evidence="6 7">3.4.11.18</ecNumber>
    </recommendedName>
    <alternativeName>
        <fullName evidence="6">Peptidase M</fullName>
    </alternativeName>
</protein>
<sequence>MIFLKSDEEIELLRNSNQIVAKTLAELAKIIAPGVTTLQLDKRADEFIRDNGGVPGFLGYNGYPNSICTSVNEQVVHGIPSDKVVLKEGDIISVDCGVYKDGFHGDSAYTFCVGEVDPEVKALLRTTKESLYKGIEQAYEGKRLGDVGAVIQQYCEERGYSVVREMIGHGVGRNLHELPEVPNYGRKGNGTMLKAGMTIAIEPMINMGTRYLVFEKDGWTTRTQDRKPSAHFEHSVAIRRGKADILSSFEYIEQVLGDKAI</sequence>
<comment type="catalytic activity">
    <reaction evidence="6 7">
        <text>Release of N-terminal amino acids, preferentially methionine, from peptides and arylamides.</text>
        <dbReference type="EC" id="3.4.11.18"/>
    </reaction>
</comment>
<evidence type="ECO:0000256" key="5">
    <source>
        <dbReference type="ARBA" id="ARBA00022801"/>
    </source>
</evidence>
<feature type="binding site" evidence="6">
    <location>
        <position position="106"/>
    </location>
    <ligand>
        <name>a divalent metal cation</name>
        <dbReference type="ChEBI" id="CHEBI:60240"/>
        <label>2</label>
        <note>catalytic</note>
    </ligand>
</feature>
<comment type="similarity">
    <text evidence="6">Belongs to the peptidase M24A family. Methionine aminopeptidase type 1 subfamily.</text>
</comment>
<dbReference type="InterPro" id="IPR002467">
    <property type="entry name" value="Pept_M24A_MAP1"/>
</dbReference>
<dbReference type="CDD" id="cd01086">
    <property type="entry name" value="MetAP1"/>
    <property type="match status" value="1"/>
</dbReference>
<feature type="binding site" evidence="6">
    <location>
        <position position="95"/>
    </location>
    <ligand>
        <name>a divalent metal cation</name>
        <dbReference type="ChEBI" id="CHEBI:60240"/>
        <label>1</label>
    </ligand>
</feature>
<evidence type="ECO:0000259" key="8">
    <source>
        <dbReference type="Pfam" id="PF00557"/>
    </source>
</evidence>
<keyword evidence="4 6" id="KW-0479">Metal-binding</keyword>
<dbReference type="Gene3D" id="3.90.230.10">
    <property type="entry name" value="Creatinase/methionine aminopeptidase superfamily"/>
    <property type="match status" value="1"/>
</dbReference>
<dbReference type="AlphaFoldDB" id="A0A653A973"/>
<evidence type="ECO:0000256" key="4">
    <source>
        <dbReference type="ARBA" id="ARBA00022723"/>
    </source>
</evidence>
<feature type="binding site" evidence="6">
    <location>
        <position position="176"/>
    </location>
    <ligand>
        <name>substrate</name>
    </ligand>
</feature>
<dbReference type="HAMAP" id="MF_01974">
    <property type="entry name" value="MetAP_1"/>
    <property type="match status" value="1"/>
</dbReference>
<dbReference type="GO" id="GO:0005829">
    <property type="term" value="C:cytosol"/>
    <property type="evidence" value="ECO:0007669"/>
    <property type="project" value="TreeGrafter"/>
</dbReference>
<comment type="function">
    <text evidence="1 6">Removes the N-terminal methionine from nascent proteins. The N-terminal methionine is often cleaved when the second residue in the primary sequence is small and uncharged (Met-Ala-, Cys, Gly, Pro, Ser, Thr, or Val). Requires deformylation of the N(alpha)-formylated initiator methionine before it can be hydrolyzed.</text>
</comment>
<reference evidence="9" key="1">
    <citation type="submission" date="2018-07" db="EMBL/GenBank/DDBJ databases">
        <authorList>
            <consortium name="Genoscope - CEA"/>
            <person name="William W."/>
        </authorList>
    </citation>
    <scope>NUCLEOTIDE SEQUENCE</scope>
    <source>
        <strain evidence="9">IK1</strain>
    </source>
</reference>
<dbReference type="GO" id="GO:0006508">
    <property type="term" value="P:proteolysis"/>
    <property type="evidence" value="ECO:0007669"/>
    <property type="project" value="UniProtKB-KW"/>
</dbReference>
<evidence type="ECO:0000256" key="3">
    <source>
        <dbReference type="ARBA" id="ARBA00022670"/>
    </source>
</evidence>
<feature type="domain" description="Peptidase M24" evidence="8">
    <location>
        <begin position="11"/>
        <end position="239"/>
    </location>
</feature>
<comment type="cofactor">
    <cofactor evidence="6">
        <name>Co(2+)</name>
        <dbReference type="ChEBI" id="CHEBI:48828"/>
    </cofactor>
    <cofactor evidence="6">
        <name>Zn(2+)</name>
        <dbReference type="ChEBI" id="CHEBI:29105"/>
    </cofactor>
    <cofactor evidence="6">
        <name>Mn(2+)</name>
        <dbReference type="ChEBI" id="CHEBI:29035"/>
    </cofactor>
    <cofactor evidence="6">
        <name>Fe(2+)</name>
        <dbReference type="ChEBI" id="CHEBI:29033"/>
    </cofactor>
    <text evidence="6">Binds 2 divalent metal cations per subunit. Has a high-affinity and a low affinity metal-binding site. The true nature of the physiological cofactor is under debate. The enzyme is active with cobalt, zinc, manganese or divalent iron ions. Most likely, methionine aminopeptidases function as mononuclear Fe(2+)-metalloproteases under physiological conditions, and the catalytically relevant metal-binding site has been assigned to the histidine-containing high-affinity site.</text>
</comment>
<comment type="subunit">
    <text evidence="6">Monomer.</text>
</comment>
<evidence type="ECO:0000256" key="7">
    <source>
        <dbReference type="RuleBase" id="RU003653"/>
    </source>
</evidence>
<feature type="binding site" evidence="6">
    <location>
        <position position="77"/>
    </location>
    <ligand>
        <name>substrate</name>
    </ligand>
</feature>
<dbReference type="Pfam" id="PF00557">
    <property type="entry name" value="Peptidase_M24"/>
    <property type="match status" value="1"/>
</dbReference>
<dbReference type="EC" id="3.4.11.18" evidence="6 7"/>
<keyword evidence="2 6" id="KW-0031">Aminopeptidase</keyword>
<evidence type="ECO:0000313" key="9">
    <source>
        <dbReference type="EMBL" id="VBB44646.1"/>
    </source>
</evidence>
<dbReference type="InterPro" id="IPR001714">
    <property type="entry name" value="Pept_M24_MAP"/>
</dbReference>
<evidence type="ECO:0000256" key="2">
    <source>
        <dbReference type="ARBA" id="ARBA00022438"/>
    </source>
</evidence>
<name>A0A653A973_9BACT</name>
<gene>
    <name evidence="6 9" type="primary">map</name>
    <name evidence="9" type="ORF">TRIP_D260060</name>
</gene>
<proteinExistence type="inferred from homology"/>
<evidence type="ECO:0000256" key="1">
    <source>
        <dbReference type="ARBA" id="ARBA00002521"/>
    </source>
</evidence>